<protein>
    <submittedName>
        <fullName evidence="1">Uncharacterized protein</fullName>
    </submittedName>
</protein>
<proteinExistence type="predicted"/>
<dbReference type="AlphaFoldDB" id="A0A139ART9"/>
<name>A0A139ART9_GONPJ</name>
<gene>
    <name evidence="1" type="ORF">M427DRAFT_52899</name>
</gene>
<dbReference type="Proteomes" id="UP000070544">
    <property type="component" value="Unassembled WGS sequence"/>
</dbReference>
<organism evidence="1 2">
    <name type="scientific">Gonapodya prolifera (strain JEL478)</name>
    <name type="common">Monoblepharis prolifera</name>
    <dbReference type="NCBI Taxonomy" id="1344416"/>
    <lineage>
        <taxon>Eukaryota</taxon>
        <taxon>Fungi</taxon>
        <taxon>Fungi incertae sedis</taxon>
        <taxon>Chytridiomycota</taxon>
        <taxon>Chytridiomycota incertae sedis</taxon>
        <taxon>Monoblepharidomycetes</taxon>
        <taxon>Monoblepharidales</taxon>
        <taxon>Gonapodyaceae</taxon>
        <taxon>Gonapodya</taxon>
    </lineage>
</organism>
<evidence type="ECO:0000313" key="2">
    <source>
        <dbReference type="Proteomes" id="UP000070544"/>
    </source>
</evidence>
<reference evidence="1 2" key="1">
    <citation type="journal article" date="2015" name="Genome Biol. Evol.">
        <title>Phylogenomic analyses indicate that early fungi evolved digesting cell walls of algal ancestors of land plants.</title>
        <authorList>
            <person name="Chang Y."/>
            <person name="Wang S."/>
            <person name="Sekimoto S."/>
            <person name="Aerts A.L."/>
            <person name="Choi C."/>
            <person name="Clum A."/>
            <person name="LaButti K.M."/>
            <person name="Lindquist E.A."/>
            <person name="Yee Ngan C."/>
            <person name="Ohm R.A."/>
            <person name="Salamov A.A."/>
            <person name="Grigoriev I.V."/>
            <person name="Spatafora J.W."/>
            <person name="Berbee M.L."/>
        </authorList>
    </citation>
    <scope>NUCLEOTIDE SEQUENCE [LARGE SCALE GENOMIC DNA]</scope>
    <source>
        <strain evidence="1 2">JEL478</strain>
    </source>
</reference>
<accession>A0A139ART9</accession>
<dbReference type="EMBL" id="KQ965738">
    <property type="protein sequence ID" value="KXS19458.1"/>
    <property type="molecule type" value="Genomic_DNA"/>
</dbReference>
<evidence type="ECO:0000313" key="1">
    <source>
        <dbReference type="EMBL" id="KXS19458.1"/>
    </source>
</evidence>
<keyword evidence="2" id="KW-1185">Reference proteome</keyword>
<sequence>MPPPPPYDSHDSVDFKRSFASFRISVHLSSNRGFLSRQKQSKVYTVVDNVGSEYTFELAKDTPALECALSVQKQLLGRNVLVTDHNVQEMLDGEAERARLVHKQMVNSMVASASVKAKFGQTPF</sequence>